<dbReference type="EMBL" id="BAABKY010000002">
    <property type="protein sequence ID" value="GAA5073454.1"/>
    <property type="molecule type" value="Genomic_DNA"/>
</dbReference>
<proteinExistence type="predicted"/>
<evidence type="ECO:0000313" key="2">
    <source>
        <dbReference type="Proteomes" id="UP001501083"/>
    </source>
</evidence>
<keyword evidence="2" id="KW-1185">Reference proteome</keyword>
<protein>
    <submittedName>
        <fullName evidence="1">Uncharacterized protein</fullName>
    </submittedName>
</protein>
<gene>
    <name evidence="1" type="ORF">GCM10025759_14660</name>
</gene>
<accession>A0ABP9LCC4</accession>
<name>A0ABP9LCC4_9GAMM</name>
<dbReference type="Proteomes" id="UP001501083">
    <property type="component" value="Unassembled WGS sequence"/>
</dbReference>
<evidence type="ECO:0000313" key="1">
    <source>
        <dbReference type="EMBL" id="GAA5073454.1"/>
    </source>
</evidence>
<organism evidence="1 2">
    <name type="scientific">Lysobacter panacisoli</name>
    <dbReference type="NCBI Taxonomy" id="1255263"/>
    <lineage>
        <taxon>Bacteria</taxon>
        <taxon>Pseudomonadati</taxon>
        <taxon>Pseudomonadota</taxon>
        <taxon>Gammaproteobacteria</taxon>
        <taxon>Lysobacterales</taxon>
        <taxon>Lysobacteraceae</taxon>
        <taxon>Lysobacter</taxon>
    </lineage>
</organism>
<comment type="caution">
    <text evidence="1">The sequence shown here is derived from an EMBL/GenBank/DDBJ whole genome shotgun (WGS) entry which is preliminary data.</text>
</comment>
<reference evidence="2" key="1">
    <citation type="journal article" date="2019" name="Int. J. Syst. Evol. Microbiol.">
        <title>The Global Catalogue of Microorganisms (GCM) 10K type strain sequencing project: providing services to taxonomists for standard genome sequencing and annotation.</title>
        <authorList>
            <consortium name="The Broad Institute Genomics Platform"/>
            <consortium name="The Broad Institute Genome Sequencing Center for Infectious Disease"/>
            <person name="Wu L."/>
            <person name="Ma J."/>
        </authorList>
    </citation>
    <scope>NUCLEOTIDE SEQUENCE [LARGE SCALE GENOMIC DNA]</scope>
    <source>
        <strain evidence="2">JCM 19212</strain>
    </source>
</reference>
<sequence length="71" mass="7878">MEYLRAISEPPLDPKWVEESAKKSLRACLSGTQYRSADYECVKSAESNEDMSRCMADAHEALRAPASPDSP</sequence>